<dbReference type="EMBL" id="QCYY01002202">
    <property type="protein sequence ID" value="ROT72123.1"/>
    <property type="molecule type" value="Genomic_DNA"/>
</dbReference>
<evidence type="ECO:0000313" key="5">
    <source>
        <dbReference type="EMBL" id="ROT72123.1"/>
    </source>
</evidence>
<dbReference type="SMART" id="SM00252">
    <property type="entry name" value="SH2"/>
    <property type="match status" value="1"/>
</dbReference>
<feature type="region of interest" description="Disordered" evidence="3">
    <location>
        <begin position="195"/>
        <end position="302"/>
    </location>
</feature>
<dbReference type="GO" id="GO:0005737">
    <property type="term" value="C:cytoplasm"/>
    <property type="evidence" value="ECO:0007669"/>
    <property type="project" value="UniProtKB-ARBA"/>
</dbReference>
<dbReference type="InterPro" id="IPR051751">
    <property type="entry name" value="Immunoreceptor_sig_adapters"/>
</dbReference>
<feature type="compositionally biased region" description="Pro residues" evidence="3">
    <location>
        <begin position="230"/>
        <end position="245"/>
    </location>
</feature>
<feature type="compositionally biased region" description="Gly residues" evidence="3">
    <location>
        <begin position="281"/>
        <end position="292"/>
    </location>
</feature>
<sequence>MSHYASPPPIPTILVLPFPFTSFPLPPLPLPFLPPFLPSPFLPPSPSSLPPFLPSLPPLPSPSSPPPLLPFLPLPSPSLPLPPFLAPPSPSPFFPLPPLSSILPSSSLFPLLPFTFLPPLPPSTLPFLPPPSPFPSSLLPPPPPPFFPPPSPPSSLLLPRSPLFPPPSSLPLFPPFPPCPPFPSFVPSLTSGLCARDAGRRGTGGSQSPPHQLPPPMHGLSQGRPQNGAPQPPQLPTLPPPPIPKQTPKQFSRPSQPHGHPTNPQYLDHPPTEMAPAVPGYTGGSAGIGGHPKPGAERVPREDGGMVELTPLYRSIFDRPYFHIISRNKSREMLEKAEDGVFLIRPSTRSSDPLTLCLRYRSRTYNINIRCRPDGLFALGSEKTNEMTFSSIDDIVSTYTREPIKLQSGDRAMLTVPPPKSDHIYVKMPLPKVLGCQEVKMPM</sequence>
<gene>
    <name evidence="5" type="ORF">C7M84_009507</name>
</gene>
<reference evidence="5 6" key="2">
    <citation type="submission" date="2019-01" db="EMBL/GenBank/DDBJ databases">
        <title>The decoding of complex shrimp genome reveals the adaptation for benthos swimmer, frequently molting mechanism and breeding impact on genome.</title>
        <authorList>
            <person name="Sun Y."/>
            <person name="Gao Y."/>
            <person name="Yu Y."/>
        </authorList>
    </citation>
    <scope>NUCLEOTIDE SEQUENCE [LARGE SCALE GENOMIC DNA]</scope>
    <source>
        <tissue evidence="5">Muscle</tissue>
    </source>
</reference>
<dbReference type="GO" id="GO:0007169">
    <property type="term" value="P:cell surface receptor protein tyrosine kinase signaling pathway"/>
    <property type="evidence" value="ECO:0007669"/>
    <property type="project" value="TreeGrafter"/>
</dbReference>
<name>A0A3R7MXM9_PENVA</name>
<protein>
    <recommendedName>
        <fullName evidence="4">SH2 domain-containing protein</fullName>
    </recommendedName>
</protein>
<evidence type="ECO:0000256" key="1">
    <source>
        <dbReference type="ARBA" id="ARBA00022999"/>
    </source>
</evidence>
<organism evidence="5 6">
    <name type="scientific">Penaeus vannamei</name>
    <name type="common">Whiteleg shrimp</name>
    <name type="synonym">Litopenaeus vannamei</name>
    <dbReference type="NCBI Taxonomy" id="6689"/>
    <lineage>
        <taxon>Eukaryota</taxon>
        <taxon>Metazoa</taxon>
        <taxon>Ecdysozoa</taxon>
        <taxon>Arthropoda</taxon>
        <taxon>Crustacea</taxon>
        <taxon>Multicrustacea</taxon>
        <taxon>Malacostraca</taxon>
        <taxon>Eumalacostraca</taxon>
        <taxon>Eucarida</taxon>
        <taxon>Decapoda</taxon>
        <taxon>Dendrobranchiata</taxon>
        <taxon>Penaeoidea</taxon>
        <taxon>Penaeidae</taxon>
        <taxon>Penaeus</taxon>
    </lineage>
</organism>
<comment type="caution">
    <text evidence="5">The sequence shown here is derived from an EMBL/GenBank/DDBJ whole genome shotgun (WGS) entry which is preliminary data.</text>
</comment>
<accession>A0A3R7MXM9</accession>
<dbReference type="Proteomes" id="UP000283509">
    <property type="component" value="Unassembled WGS sequence"/>
</dbReference>
<dbReference type="Pfam" id="PF00017">
    <property type="entry name" value="SH2"/>
    <property type="match status" value="1"/>
</dbReference>
<evidence type="ECO:0000313" key="6">
    <source>
        <dbReference type="Proteomes" id="UP000283509"/>
    </source>
</evidence>
<keyword evidence="6" id="KW-1185">Reference proteome</keyword>
<dbReference type="GO" id="GO:0035556">
    <property type="term" value="P:intracellular signal transduction"/>
    <property type="evidence" value="ECO:0007669"/>
    <property type="project" value="TreeGrafter"/>
</dbReference>
<dbReference type="InterPro" id="IPR000980">
    <property type="entry name" value="SH2"/>
</dbReference>
<dbReference type="PANTHER" id="PTHR14098:SF14">
    <property type="entry name" value="SH2 DOMAIN-CONTAINING PROTEIN"/>
    <property type="match status" value="1"/>
</dbReference>
<evidence type="ECO:0000259" key="4">
    <source>
        <dbReference type="PROSITE" id="PS50001"/>
    </source>
</evidence>
<dbReference type="PANTHER" id="PTHR14098">
    <property type="entry name" value="SH2 DOMAIN CONTAINING PROTEIN"/>
    <property type="match status" value="1"/>
</dbReference>
<dbReference type="SUPFAM" id="SSF55550">
    <property type="entry name" value="SH2 domain"/>
    <property type="match status" value="1"/>
</dbReference>
<feature type="domain" description="SH2" evidence="4">
    <location>
        <begin position="320"/>
        <end position="418"/>
    </location>
</feature>
<proteinExistence type="predicted"/>
<dbReference type="OrthoDB" id="10044490at2759"/>
<evidence type="ECO:0000256" key="3">
    <source>
        <dbReference type="SAM" id="MobiDB-lite"/>
    </source>
</evidence>
<reference evidence="5 6" key="1">
    <citation type="submission" date="2018-04" db="EMBL/GenBank/DDBJ databases">
        <authorList>
            <person name="Zhang X."/>
            <person name="Yuan J."/>
            <person name="Li F."/>
            <person name="Xiang J."/>
        </authorList>
    </citation>
    <scope>NUCLEOTIDE SEQUENCE [LARGE SCALE GENOMIC DNA]</scope>
    <source>
        <tissue evidence="5">Muscle</tissue>
    </source>
</reference>
<dbReference type="InterPro" id="IPR036860">
    <property type="entry name" value="SH2_dom_sf"/>
</dbReference>
<dbReference type="AlphaFoldDB" id="A0A3R7MXM9"/>
<evidence type="ECO:0000256" key="2">
    <source>
        <dbReference type="PROSITE-ProRule" id="PRU00191"/>
    </source>
</evidence>
<dbReference type="PROSITE" id="PS50001">
    <property type="entry name" value="SH2"/>
    <property type="match status" value="1"/>
</dbReference>
<keyword evidence="1 2" id="KW-0727">SH2 domain</keyword>
<dbReference type="STRING" id="6689.A0A3R7MXM9"/>
<dbReference type="Gene3D" id="3.30.505.10">
    <property type="entry name" value="SH2 domain"/>
    <property type="match status" value="1"/>
</dbReference>